<reference evidence="2 3" key="1">
    <citation type="submission" date="2016-07" db="EMBL/GenBank/DDBJ databases">
        <title>Multiple horizontal gene transfer events from other fungi enriched the ability of initially mycotrophic Trichoderma (Ascomycota) to feed on dead plant biomass.</title>
        <authorList>
            <consortium name="DOE Joint Genome Institute"/>
            <person name="Aerts A."/>
            <person name="Atanasova L."/>
            <person name="Chenthamara K."/>
            <person name="Zhang J."/>
            <person name="Grujic M."/>
            <person name="Henrissat B."/>
            <person name="Kuo A."/>
            <person name="Salamov A."/>
            <person name="Lipzen A."/>
            <person name="Labutti K."/>
            <person name="Barry K."/>
            <person name="Miao Y."/>
            <person name="Rahimi M.J."/>
            <person name="Shen Q."/>
            <person name="Grigoriev I.V."/>
            <person name="Kubicek C.P."/>
            <person name="Druzhinina I.S."/>
        </authorList>
    </citation>
    <scope>NUCLEOTIDE SEQUENCE [LARGE SCALE GENOMIC DNA]</scope>
    <source>
        <strain evidence="2 3">ATCC 18648</strain>
    </source>
</reference>
<protein>
    <submittedName>
        <fullName evidence="2">Uncharacterized protein</fullName>
    </submittedName>
</protein>
<dbReference type="EMBL" id="KZ679128">
    <property type="protein sequence ID" value="PTB79743.1"/>
    <property type="molecule type" value="Genomic_DNA"/>
</dbReference>
<dbReference type="Proteomes" id="UP000240760">
    <property type="component" value="Unassembled WGS sequence"/>
</dbReference>
<dbReference type="AlphaFoldDB" id="A0A2T4CDW4"/>
<organism evidence="2 3">
    <name type="scientific">Trichoderma longibrachiatum ATCC 18648</name>
    <dbReference type="NCBI Taxonomy" id="983965"/>
    <lineage>
        <taxon>Eukaryota</taxon>
        <taxon>Fungi</taxon>
        <taxon>Dikarya</taxon>
        <taxon>Ascomycota</taxon>
        <taxon>Pezizomycotina</taxon>
        <taxon>Sordariomycetes</taxon>
        <taxon>Hypocreomycetidae</taxon>
        <taxon>Hypocreales</taxon>
        <taxon>Hypocreaceae</taxon>
        <taxon>Trichoderma</taxon>
    </lineage>
</organism>
<evidence type="ECO:0000313" key="3">
    <source>
        <dbReference type="Proteomes" id="UP000240760"/>
    </source>
</evidence>
<proteinExistence type="predicted"/>
<evidence type="ECO:0000313" key="2">
    <source>
        <dbReference type="EMBL" id="PTB79743.1"/>
    </source>
</evidence>
<feature type="compositionally biased region" description="Basic and acidic residues" evidence="1">
    <location>
        <begin position="169"/>
        <end position="181"/>
    </location>
</feature>
<accession>A0A2T4CDW4</accession>
<sequence length="199" mass="22436">MFRQGEHTRNHASIDPVQHAQQRDKISLRLALQRGRTLRSLVQCRIAGFGSLRIRMRLYGNVCKTLEKLPGSWAYSSLPACRPSLATFFRSMLRPVSCPCCPPFFHPVSRFPGSLSFQLLLILCCCHRPRNLVLLGVTVRNWGGLLLTRPSSCPWLGLAICPLPRAKSDKTGTRMRAERGKNGRTQVRGDMANPERRAK</sequence>
<keyword evidence="3" id="KW-1185">Reference proteome</keyword>
<evidence type="ECO:0000256" key="1">
    <source>
        <dbReference type="SAM" id="MobiDB-lite"/>
    </source>
</evidence>
<gene>
    <name evidence="2" type="ORF">M440DRAFT_1178686</name>
</gene>
<feature type="region of interest" description="Disordered" evidence="1">
    <location>
        <begin position="1"/>
        <end position="20"/>
    </location>
</feature>
<feature type="region of interest" description="Disordered" evidence="1">
    <location>
        <begin position="169"/>
        <end position="199"/>
    </location>
</feature>
<name>A0A2T4CDW4_TRILO</name>